<name>C6WUW4_METML</name>
<keyword evidence="2" id="KW-1185">Reference proteome</keyword>
<proteinExistence type="predicted"/>
<dbReference type="Pfam" id="PF05673">
    <property type="entry name" value="DUF815"/>
    <property type="match status" value="1"/>
</dbReference>
<evidence type="ECO:0000313" key="2">
    <source>
        <dbReference type="Proteomes" id="UP000002742"/>
    </source>
</evidence>
<organism evidence="1 2">
    <name type="scientific">Methylotenera mobilis (strain JLW8 / ATCC BAA-1282 / DSM 17540)</name>
    <dbReference type="NCBI Taxonomy" id="583345"/>
    <lineage>
        <taxon>Bacteria</taxon>
        <taxon>Pseudomonadati</taxon>
        <taxon>Pseudomonadota</taxon>
        <taxon>Betaproteobacteria</taxon>
        <taxon>Nitrosomonadales</taxon>
        <taxon>Methylophilaceae</taxon>
        <taxon>Methylotenera</taxon>
    </lineage>
</organism>
<dbReference type="RefSeq" id="WP_015831749.1">
    <property type="nucleotide sequence ID" value="NC_012968.1"/>
</dbReference>
<reference evidence="2" key="1">
    <citation type="submission" date="2009-07" db="EMBL/GenBank/DDBJ databases">
        <title>Complete sequence of Methylotenera mobilis JLW8.</title>
        <authorList>
            <consortium name="US DOE Joint Genome Institute"/>
            <person name="Lucas S."/>
            <person name="Copeland A."/>
            <person name="Lapidus A."/>
            <person name="Glavina del Rio T."/>
            <person name="Tice H."/>
            <person name="Bruce D."/>
            <person name="Goodwin L."/>
            <person name="Pitluck S."/>
            <person name="LaButti K.M."/>
            <person name="Clum A."/>
            <person name="Larimer F."/>
            <person name="Land M."/>
            <person name="Hauser L."/>
            <person name="Kyrpides N."/>
            <person name="Mikhailova N."/>
            <person name="Kayluzhnaya M."/>
            <person name="Chistoserdova L."/>
        </authorList>
    </citation>
    <scope>NUCLEOTIDE SEQUENCE [LARGE SCALE GENOMIC DNA]</scope>
    <source>
        <strain evidence="2">JLW8 / ATCC BAA-1282 / DSM 17540</strain>
    </source>
</reference>
<evidence type="ECO:0000313" key="1">
    <source>
        <dbReference type="EMBL" id="ACT47713.1"/>
    </source>
</evidence>
<reference evidence="1 2" key="2">
    <citation type="journal article" date="2011" name="J. Bacteriol.">
        <title>Genomes of three methylotrophs from a single niche uncover genetic and metabolic divergence of Methylophilaceae.</title>
        <authorList>
            <person name="Lapidus A."/>
            <person name="Clum A."/>
            <person name="Labutti K."/>
            <person name="Kaluzhnaya M.G."/>
            <person name="Lim S."/>
            <person name="Beck D.A."/>
            <person name="Glavina Del Rio T."/>
            <person name="Nolan M."/>
            <person name="Mavromatis K."/>
            <person name="Huntemann M."/>
            <person name="Lucas S."/>
            <person name="Lidstrom M.E."/>
            <person name="Ivanova N."/>
            <person name="Chistoserdova L."/>
        </authorList>
    </citation>
    <scope>NUCLEOTIDE SEQUENCE [LARGE SCALE GENOMIC DNA]</scope>
    <source>
        <strain evidence="2">JLW8 / ATCC BAA-1282 / DSM 17540</strain>
    </source>
</reference>
<dbReference type="PANTHER" id="PTHR42935">
    <property type="entry name" value="SLR0930 PROTEIN"/>
    <property type="match status" value="1"/>
</dbReference>
<dbReference type="OrthoDB" id="9812140at2"/>
<protein>
    <submittedName>
        <fullName evidence="1">Uncharacterized protein</fullName>
    </submittedName>
</protein>
<dbReference type="SUPFAM" id="SSF52540">
    <property type="entry name" value="P-loop containing nucleoside triphosphate hydrolases"/>
    <property type="match status" value="1"/>
</dbReference>
<sequence length="303" mass="34178">MTNTLLAPEQIERLLTSLDRIASALEASPSSQHEQAIDFSQAFAYRWQRNSGINHVPHLTPVTAPQLIAFNQLCNIEQQVARLQQNTLQFVHGYPANNALMTGARGTGKSSLVRACLHAFHQQGLRLIEVEKQHLDDLPLIIELVRQRPERFIVFCDDLSFEDGEHHYKALKTVLDGSVAGAAANVLIYATSNRRHLVTEKMADNLELRKDSQGEIHPGDSLEEKISLSDRFGLRLHFYSFSQDEYLTAVTQWVSNFGFSMDDNVREEALRWATEHGSRSGRIALQFARDYAGRALLKNAVKI</sequence>
<dbReference type="AlphaFoldDB" id="C6WUW4"/>
<dbReference type="InterPro" id="IPR008533">
    <property type="entry name" value="DUF815"/>
</dbReference>
<accession>C6WUW4</accession>
<dbReference type="Proteomes" id="UP000002742">
    <property type="component" value="Chromosome"/>
</dbReference>
<dbReference type="EMBL" id="CP001672">
    <property type="protein sequence ID" value="ACT47713.1"/>
    <property type="molecule type" value="Genomic_DNA"/>
</dbReference>
<dbReference type="eggNOG" id="COG2607">
    <property type="taxonomic scope" value="Bacteria"/>
</dbReference>
<dbReference type="KEGG" id="mmb:Mmol_0803"/>
<dbReference type="Gene3D" id="3.40.50.300">
    <property type="entry name" value="P-loop containing nucleotide triphosphate hydrolases"/>
    <property type="match status" value="1"/>
</dbReference>
<dbReference type="HOGENOM" id="CLU_039512_0_0_4"/>
<gene>
    <name evidence="1" type="ordered locus">Mmol_0803</name>
</gene>
<dbReference type="InterPro" id="IPR027417">
    <property type="entry name" value="P-loop_NTPase"/>
</dbReference>
<dbReference type="PANTHER" id="PTHR42935:SF1">
    <property type="entry name" value="SLR0930 PROTEIN"/>
    <property type="match status" value="1"/>
</dbReference>